<dbReference type="InterPro" id="IPR036640">
    <property type="entry name" value="ABC1_TM_sf"/>
</dbReference>
<reference evidence="7 8" key="1">
    <citation type="submission" date="2019-01" db="EMBL/GenBank/DDBJ databases">
        <authorList>
            <person name="Brito A."/>
        </authorList>
    </citation>
    <scope>NUCLEOTIDE SEQUENCE [LARGE SCALE GENOMIC DNA]</scope>
    <source>
        <strain evidence="7">1</strain>
    </source>
</reference>
<dbReference type="RefSeq" id="WP_144868319.1">
    <property type="nucleotide sequence ID" value="NZ_LR213849.1"/>
</dbReference>
<dbReference type="Proteomes" id="UP000320055">
    <property type="component" value="Unassembled WGS sequence"/>
</dbReference>
<evidence type="ECO:0000256" key="6">
    <source>
        <dbReference type="SAM" id="Phobius"/>
    </source>
</evidence>
<sequence>MLSKYVGSTISLGIFAIIVGGVVQWLGISAGSLIDWLIGIASFWWLIVIVTIPWNIYFDARETITEAKTSQEKGLEVNQKQLKYVYKVINWSLIGAIALHLISAFALYLLAVTGISNVGYVSSGLTLLLTILRPAIRGYQYLNKRLSSIKKEVKYPRKDAIELDNRVKTIEKAIKNIETKLDIENPDSLISKQQQISQENRKQLARLLALLEDYQAKNTVEHEKLSREAENAIAQLSEDSQFLGHVKEIIRFVKTA</sequence>
<dbReference type="GO" id="GO:0005524">
    <property type="term" value="F:ATP binding"/>
    <property type="evidence" value="ECO:0007669"/>
    <property type="project" value="InterPro"/>
</dbReference>
<dbReference type="AlphaFoldDB" id="A0A563W590"/>
<dbReference type="EMBL" id="CAACVJ010000701">
    <property type="protein sequence ID" value="VEP18817.1"/>
    <property type="molecule type" value="Genomic_DNA"/>
</dbReference>
<evidence type="ECO:0000256" key="4">
    <source>
        <dbReference type="ARBA" id="ARBA00023136"/>
    </source>
</evidence>
<evidence type="ECO:0000256" key="2">
    <source>
        <dbReference type="ARBA" id="ARBA00022692"/>
    </source>
</evidence>
<feature type="transmembrane region" description="Helical" evidence="6">
    <location>
        <begin position="88"/>
        <end position="111"/>
    </location>
</feature>
<keyword evidence="2 6" id="KW-0812">Transmembrane</keyword>
<feature type="coiled-coil region" evidence="5">
    <location>
        <begin position="160"/>
        <end position="239"/>
    </location>
</feature>
<feature type="transmembrane region" description="Helical" evidence="6">
    <location>
        <begin position="117"/>
        <end position="136"/>
    </location>
</feature>
<evidence type="ECO:0000256" key="5">
    <source>
        <dbReference type="SAM" id="Coils"/>
    </source>
</evidence>
<dbReference type="GO" id="GO:0005886">
    <property type="term" value="C:plasma membrane"/>
    <property type="evidence" value="ECO:0007669"/>
    <property type="project" value="UniProtKB-SubCell"/>
</dbReference>
<proteinExistence type="predicted"/>
<evidence type="ECO:0000313" key="7">
    <source>
        <dbReference type="EMBL" id="VEP18817.1"/>
    </source>
</evidence>
<evidence type="ECO:0000313" key="8">
    <source>
        <dbReference type="Proteomes" id="UP000320055"/>
    </source>
</evidence>
<keyword evidence="3 6" id="KW-1133">Transmembrane helix</keyword>
<feature type="transmembrane region" description="Helical" evidence="6">
    <location>
        <begin position="36"/>
        <end position="58"/>
    </location>
</feature>
<feature type="transmembrane region" description="Helical" evidence="6">
    <location>
        <begin position="12"/>
        <end position="30"/>
    </location>
</feature>
<comment type="subcellular location">
    <subcellularLocation>
        <location evidence="1">Cell membrane</location>
        <topology evidence="1">Multi-pass membrane protein</topology>
    </subcellularLocation>
</comment>
<keyword evidence="8" id="KW-1185">Reference proteome</keyword>
<organism evidence="7 8">
    <name type="scientific">Hyella patelloides LEGE 07179</name>
    <dbReference type="NCBI Taxonomy" id="945734"/>
    <lineage>
        <taxon>Bacteria</taxon>
        <taxon>Bacillati</taxon>
        <taxon>Cyanobacteriota</taxon>
        <taxon>Cyanophyceae</taxon>
        <taxon>Pleurocapsales</taxon>
        <taxon>Hyellaceae</taxon>
        <taxon>Hyella</taxon>
    </lineage>
</organism>
<protein>
    <submittedName>
        <fullName evidence="7">Uncharacterized protein</fullName>
    </submittedName>
</protein>
<keyword evidence="4 6" id="KW-0472">Membrane</keyword>
<name>A0A563W590_9CYAN</name>
<evidence type="ECO:0000256" key="3">
    <source>
        <dbReference type="ARBA" id="ARBA00022989"/>
    </source>
</evidence>
<evidence type="ECO:0000256" key="1">
    <source>
        <dbReference type="ARBA" id="ARBA00004651"/>
    </source>
</evidence>
<dbReference type="OrthoDB" id="509327at2"/>
<dbReference type="SUPFAM" id="SSF90123">
    <property type="entry name" value="ABC transporter transmembrane region"/>
    <property type="match status" value="1"/>
</dbReference>
<keyword evidence="5" id="KW-0175">Coiled coil</keyword>
<gene>
    <name evidence="7" type="ORF">H1P_920013</name>
</gene>
<accession>A0A563W590</accession>